<dbReference type="InterPro" id="IPR000682">
    <property type="entry name" value="PCMT"/>
</dbReference>
<dbReference type="NCBIfam" id="TIGR00080">
    <property type="entry name" value="pimt"/>
    <property type="match status" value="1"/>
</dbReference>
<dbReference type="SUPFAM" id="SSF53335">
    <property type="entry name" value="S-adenosyl-L-methionine-dependent methyltransferases"/>
    <property type="match status" value="1"/>
</dbReference>
<dbReference type="GO" id="GO:0030091">
    <property type="term" value="P:protein repair"/>
    <property type="evidence" value="ECO:0007669"/>
    <property type="project" value="UniProtKB-UniRule"/>
</dbReference>
<dbReference type="Proteomes" id="UP000229236">
    <property type="component" value="Unassembled WGS sequence"/>
</dbReference>
<dbReference type="GO" id="GO:0004719">
    <property type="term" value="F:protein-L-isoaspartate (D-aspartate) O-methyltransferase activity"/>
    <property type="evidence" value="ECO:0007669"/>
    <property type="project" value="UniProtKB-UniRule"/>
</dbReference>
<evidence type="ECO:0000256" key="3">
    <source>
        <dbReference type="ARBA" id="ARBA00011890"/>
    </source>
</evidence>
<evidence type="ECO:0000256" key="1">
    <source>
        <dbReference type="ARBA" id="ARBA00004496"/>
    </source>
</evidence>
<dbReference type="NCBIfam" id="NF001453">
    <property type="entry name" value="PRK00312.1"/>
    <property type="match status" value="1"/>
</dbReference>
<name>A0A2M8D6W7_9BACT</name>
<dbReference type="CDD" id="cd02440">
    <property type="entry name" value="AdoMet_MTases"/>
    <property type="match status" value="1"/>
</dbReference>
<keyword evidence="5" id="KW-0963">Cytoplasm</keyword>
<keyword evidence="6 10" id="KW-0489">Methyltransferase</keyword>
<evidence type="ECO:0000256" key="6">
    <source>
        <dbReference type="ARBA" id="ARBA00022603"/>
    </source>
</evidence>
<evidence type="ECO:0000256" key="2">
    <source>
        <dbReference type="ARBA" id="ARBA00005369"/>
    </source>
</evidence>
<protein>
    <recommendedName>
        <fullName evidence="4 9">Protein-L-isoaspartate O-methyltransferase</fullName>
        <ecNumber evidence="3 9">2.1.1.77</ecNumber>
    </recommendedName>
</protein>
<comment type="similarity">
    <text evidence="2">Belongs to the methyltransferase superfamily. L-isoaspartyl/D-aspartyl protein methyltransferase family.</text>
</comment>
<sequence length="205" mass="22635">MKILITHMVNVGILRSQNVIKAFLDVDRANFILPWHKEEAYEDHPLSIGHNQTISQPTTVAFMLELLGVEPGNAILDVGSGSGWTTALLGRLVGKTGRVFGVERIPELVAFGNKNIEKYNTWNNISIAQSGKKLGLEERAPFDRILVSAAATKLPHLLVDQLKQGGVLVIPIGNAIHKITKLFNEEVRDETYEGFTFVPLIVNES</sequence>
<dbReference type="Pfam" id="PF01135">
    <property type="entry name" value="PCMT"/>
    <property type="match status" value="1"/>
</dbReference>
<evidence type="ECO:0000256" key="5">
    <source>
        <dbReference type="ARBA" id="ARBA00022490"/>
    </source>
</evidence>
<dbReference type="PANTHER" id="PTHR11579:SF0">
    <property type="entry name" value="PROTEIN-L-ISOASPARTATE(D-ASPARTATE) O-METHYLTRANSFERASE"/>
    <property type="match status" value="1"/>
</dbReference>
<evidence type="ECO:0000313" key="10">
    <source>
        <dbReference type="EMBL" id="PJB82783.1"/>
    </source>
</evidence>
<dbReference type="EC" id="2.1.1.77" evidence="3 9"/>
<organism evidence="10 11">
    <name type="scientific">Candidatus Yonathbacteria bacterium CG_4_9_14_0_8_um_filter_46_47</name>
    <dbReference type="NCBI Taxonomy" id="1975106"/>
    <lineage>
        <taxon>Bacteria</taxon>
        <taxon>Candidatus Yonathiibacteriota</taxon>
    </lineage>
</organism>
<reference evidence="11" key="1">
    <citation type="submission" date="2017-09" db="EMBL/GenBank/DDBJ databases">
        <title>Depth-based differentiation of microbial function through sediment-hosted aquifers and enrichment of novel symbionts in the deep terrestrial subsurface.</title>
        <authorList>
            <person name="Probst A.J."/>
            <person name="Ladd B."/>
            <person name="Jarett J.K."/>
            <person name="Geller-Mcgrath D.E."/>
            <person name="Sieber C.M.K."/>
            <person name="Emerson J.B."/>
            <person name="Anantharaman K."/>
            <person name="Thomas B.C."/>
            <person name="Malmstrom R."/>
            <person name="Stieglmeier M."/>
            <person name="Klingl A."/>
            <person name="Woyke T."/>
            <person name="Ryan C.M."/>
            <person name="Banfield J.F."/>
        </authorList>
    </citation>
    <scope>NUCLEOTIDE SEQUENCE [LARGE SCALE GENOMIC DNA]</scope>
</reference>
<keyword evidence="7 10" id="KW-0808">Transferase</keyword>
<dbReference type="GO" id="GO:0032259">
    <property type="term" value="P:methylation"/>
    <property type="evidence" value="ECO:0007669"/>
    <property type="project" value="UniProtKB-KW"/>
</dbReference>
<accession>A0A2M8D6W7</accession>
<dbReference type="AlphaFoldDB" id="A0A2M8D6W7"/>
<evidence type="ECO:0000256" key="9">
    <source>
        <dbReference type="NCBIfam" id="TIGR00080"/>
    </source>
</evidence>
<evidence type="ECO:0000256" key="4">
    <source>
        <dbReference type="ARBA" id="ARBA00013346"/>
    </source>
</evidence>
<dbReference type="InterPro" id="IPR029063">
    <property type="entry name" value="SAM-dependent_MTases_sf"/>
</dbReference>
<dbReference type="PANTHER" id="PTHR11579">
    <property type="entry name" value="PROTEIN-L-ISOASPARTATE O-METHYLTRANSFERASE"/>
    <property type="match status" value="1"/>
</dbReference>
<gene>
    <name evidence="10" type="ORF">CO088_02925</name>
</gene>
<dbReference type="Gene3D" id="3.40.50.150">
    <property type="entry name" value="Vaccinia Virus protein VP39"/>
    <property type="match status" value="1"/>
</dbReference>
<evidence type="ECO:0000256" key="8">
    <source>
        <dbReference type="ARBA" id="ARBA00022691"/>
    </source>
</evidence>
<evidence type="ECO:0000256" key="7">
    <source>
        <dbReference type="ARBA" id="ARBA00022679"/>
    </source>
</evidence>
<keyword evidence="8" id="KW-0949">S-adenosyl-L-methionine</keyword>
<evidence type="ECO:0000313" key="11">
    <source>
        <dbReference type="Proteomes" id="UP000229236"/>
    </source>
</evidence>
<dbReference type="EMBL" id="PFTM01000050">
    <property type="protein sequence ID" value="PJB82783.1"/>
    <property type="molecule type" value="Genomic_DNA"/>
</dbReference>
<proteinExistence type="inferred from homology"/>
<dbReference type="GO" id="GO:0005737">
    <property type="term" value="C:cytoplasm"/>
    <property type="evidence" value="ECO:0007669"/>
    <property type="project" value="UniProtKB-SubCell"/>
</dbReference>
<comment type="subcellular location">
    <subcellularLocation>
        <location evidence="1">Cytoplasm</location>
    </subcellularLocation>
</comment>
<comment type="caution">
    <text evidence="10">The sequence shown here is derived from an EMBL/GenBank/DDBJ whole genome shotgun (WGS) entry which is preliminary data.</text>
</comment>